<dbReference type="Proteomes" id="UP001430356">
    <property type="component" value="Unassembled WGS sequence"/>
</dbReference>
<reference evidence="1 2" key="1">
    <citation type="journal article" date="2021" name="MBio">
        <title>A New Model Trypanosomatid, Novymonas esmeraldas: Genomic Perception of Its 'Candidatus Pandoraea novymonadis' Endosymbiont.</title>
        <authorList>
            <person name="Zakharova A."/>
            <person name="Saura A."/>
            <person name="Butenko A."/>
            <person name="Podesvova L."/>
            <person name="Warmusova S."/>
            <person name="Kostygov A.Y."/>
            <person name="Nenarokova A."/>
            <person name="Lukes J."/>
            <person name="Opperdoes F.R."/>
            <person name="Yurchenko V."/>
        </authorList>
    </citation>
    <scope>NUCLEOTIDE SEQUENCE [LARGE SCALE GENOMIC DNA]</scope>
    <source>
        <strain evidence="1 2">E262AT.01</strain>
    </source>
</reference>
<organism evidence="1 2">
    <name type="scientific">Novymonas esmeraldas</name>
    <dbReference type="NCBI Taxonomy" id="1808958"/>
    <lineage>
        <taxon>Eukaryota</taxon>
        <taxon>Discoba</taxon>
        <taxon>Euglenozoa</taxon>
        <taxon>Kinetoplastea</taxon>
        <taxon>Metakinetoplastina</taxon>
        <taxon>Trypanosomatida</taxon>
        <taxon>Trypanosomatidae</taxon>
        <taxon>Novymonas</taxon>
    </lineage>
</organism>
<evidence type="ECO:0000313" key="1">
    <source>
        <dbReference type="EMBL" id="KAK7198097.1"/>
    </source>
</evidence>
<proteinExistence type="predicted"/>
<comment type="caution">
    <text evidence="1">The sequence shown here is derived from an EMBL/GenBank/DDBJ whole genome shotgun (WGS) entry which is preliminary data.</text>
</comment>
<dbReference type="AlphaFoldDB" id="A0AAW0EXB2"/>
<evidence type="ECO:0000313" key="2">
    <source>
        <dbReference type="Proteomes" id="UP001430356"/>
    </source>
</evidence>
<gene>
    <name evidence="1" type="ORF">NESM_000765900</name>
</gene>
<sequence length="206" mass="22631">MFSSKGSGPLFSLGGPSGKASNDAAAAKPLTAAEKYEQALVTANVFLEESRMRVTKSMNKYSAVANNNYWLYGYCGGNMLATMGACLALGNRWAIFRSYSGWIALAGGYFGGKACLATHSSVLLAGVVRQIDEEVEEAKRMDERTEHTVPDYLREVERLKQVKYDLAPTLPEAVEARTHHAEQTLDDRADALINAYLKRKEALQKK</sequence>
<dbReference type="EMBL" id="JAECZO010000132">
    <property type="protein sequence ID" value="KAK7198097.1"/>
    <property type="molecule type" value="Genomic_DNA"/>
</dbReference>
<keyword evidence="2" id="KW-1185">Reference proteome</keyword>
<protein>
    <submittedName>
        <fullName evidence="1">Uncharacterized protein</fullName>
    </submittedName>
</protein>
<name>A0AAW0EXB2_9TRYP</name>
<accession>A0AAW0EXB2</accession>